<evidence type="ECO:0008006" key="3">
    <source>
        <dbReference type="Google" id="ProtNLM"/>
    </source>
</evidence>
<accession>A0A919WKY1</accession>
<sequence length="185" mass="21619">MGWNDSPLSMEAIAQLSSYQLDVQAYDLYVSSDLNRCLHTMKLLFSTVEPKTVMEFREMHFGDFQGKTYEQLKDDISYQKWLENPVIHAPPNGESFEQFANRVDAGWERICRYLHEENGARPFIVTHGGVIKYLLNRFAPVHKPFWDWSIVHGTGYELLFDVEQLRRGNRCISLREVPLMEKENG</sequence>
<dbReference type="GO" id="GO:0005737">
    <property type="term" value="C:cytoplasm"/>
    <property type="evidence" value="ECO:0007669"/>
    <property type="project" value="TreeGrafter"/>
</dbReference>
<dbReference type="Proteomes" id="UP000682111">
    <property type="component" value="Unassembled WGS sequence"/>
</dbReference>
<dbReference type="AlphaFoldDB" id="A0A919WKY1"/>
<dbReference type="EMBL" id="BORC01000006">
    <property type="protein sequence ID" value="GIN63494.1"/>
    <property type="molecule type" value="Genomic_DNA"/>
</dbReference>
<dbReference type="InterPro" id="IPR029033">
    <property type="entry name" value="His_PPase_superfam"/>
</dbReference>
<keyword evidence="2" id="KW-1185">Reference proteome</keyword>
<dbReference type="InterPro" id="IPR050275">
    <property type="entry name" value="PGM_Phosphatase"/>
</dbReference>
<dbReference type="InterPro" id="IPR013078">
    <property type="entry name" value="His_Pase_superF_clade-1"/>
</dbReference>
<evidence type="ECO:0000313" key="2">
    <source>
        <dbReference type="Proteomes" id="UP000682111"/>
    </source>
</evidence>
<reference evidence="1" key="1">
    <citation type="submission" date="2021-03" db="EMBL/GenBank/DDBJ databases">
        <title>Antimicrobial resistance genes in bacteria isolated from Japanese honey, and their potential for conferring macrolide and lincosamide resistance in the American foulbrood pathogen Paenibacillus larvae.</title>
        <authorList>
            <person name="Okamoto M."/>
            <person name="Kumagai M."/>
            <person name="Kanamori H."/>
            <person name="Takamatsu D."/>
        </authorList>
    </citation>
    <scope>NUCLEOTIDE SEQUENCE</scope>
    <source>
        <strain evidence="1">J27TS8</strain>
    </source>
</reference>
<organism evidence="1 2">
    <name type="scientific">Robertmurraya siralis</name>
    <dbReference type="NCBI Taxonomy" id="77777"/>
    <lineage>
        <taxon>Bacteria</taxon>
        <taxon>Bacillati</taxon>
        <taxon>Bacillota</taxon>
        <taxon>Bacilli</taxon>
        <taxon>Bacillales</taxon>
        <taxon>Bacillaceae</taxon>
        <taxon>Robertmurraya</taxon>
    </lineage>
</organism>
<name>A0A919WKY1_9BACI</name>
<protein>
    <recommendedName>
        <fullName evidence="3">Phosphoglycerate mutase</fullName>
    </recommendedName>
</protein>
<gene>
    <name evidence="1" type="ORF">J27TS8_34870</name>
</gene>
<dbReference type="Pfam" id="PF00300">
    <property type="entry name" value="His_Phos_1"/>
    <property type="match status" value="1"/>
</dbReference>
<dbReference type="Gene3D" id="3.40.50.1240">
    <property type="entry name" value="Phosphoglycerate mutase-like"/>
    <property type="match status" value="1"/>
</dbReference>
<evidence type="ECO:0000313" key="1">
    <source>
        <dbReference type="EMBL" id="GIN63494.1"/>
    </source>
</evidence>
<dbReference type="SUPFAM" id="SSF53254">
    <property type="entry name" value="Phosphoglycerate mutase-like"/>
    <property type="match status" value="1"/>
</dbReference>
<dbReference type="RefSeq" id="WP_244988962.1">
    <property type="nucleotide sequence ID" value="NZ_BORC01000006.1"/>
</dbReference>
<comment type="caution">
    <text evidence="1">The sequence shown here is derived from an EMBL/GenBank/DDBJ whole genome shotgun (WGS) entry which is preliminary data.</text>
</comment>
<dbReference type="PANTHER" id="PTHR48100:SF1">
    <property type="entry name" value="HISTIDINE PHOSPHATASE FAMILY PROTEIN-RELATED"/>
    <property type="match status" value="1"/>
</dbReference>
<dbReference type="GO" id="GO:0016791">
    <property type="term" value="F:phosphatase activity"/>
    <property type="evidence" value="ECO:0007669"/>
    <property type="project" value="TreeGrafter"/>
</dbReference>
<dbReference type="PANTHER" id="PTHR48100">
    <property type="entry name" value="BROAD-SPECIFICITY PHOSPHATASE YOR283W-RELATED"/>
    <property type="match status" value="1"/>
</dbReference>
<proteinExistence type="predicted"/>